<evidence type="ECO:0000313" key="6">
    <source>
        <dbReference type="Proteomes" id="UP000762676"/>
    </source>
</evidence>
<keyword evidence="6" id="KW-1185">Reference proteome</keyword>
<name>A0AAV4H2K3_9GAST</name>
<feature type="active site" description="Tele-AMP-histidine intermediate" evidence="1">
    <location>
        <position position="107"/>
    </location>
</feature>
<dbReference type="InterPro" id="IPR011146">
    <property type="entry name" value="HIT-like"/>
</dbReference>
<organism evidence="5 6">
    <name type="scientific">Elysia marginata</name>
    <dbReference type="NCBI Taxonomy" id="1093978"/>
    <lineage>
        <taxon>Eukaryota</taxon>
        <taxon>Metazoa</taxon>
        <taxon>Spiralia</taxon>
        <taxon>Lophotrochozoa</taxon>
        <taxon>Mollusca</taxon>
        <taxon>Gastropoda</taxon>
        <taxon>Heterobranchia</taxon>
        <taxon>Euthyneura</taxon>
        <taxon>Panpulmonata</taxon>
        <taxon>Sacoglossa</taxon>
        <taxon>Placobranchoidea</taxon>
        <taxon>Plakobranchidae</taxon>
        <taxon>Elysia</taxon>
    </lineage>
</organism>
<evidence type="ECO:0000256" key="2">
    <source>
        <dbReference type="PIRSR" id="PIRSR601310-3"/>
    </source>
</evidence>
<dbReference type="Pfam" id="PF01230">
    <property type="entry name" value="HIT"/>
    <property type="match status" value="1"/>
</dbReference>
<reference evidence="5 6" key="1">
    <citation type="journal article" date="2021" name="Elife">
        <title>Chloroplast acquisition without the gene transfer in kleptoplastic sea slugs, Plakobranchus ocellatus.</title>
        <authorList>
            <person name="Maeda T."/>
            <person name="Takahashi S."/>
            <person name="Yoshida T."/>
            <person name="Shimamura S."/>
            <person name="Takaki Y."/>
            <person name="Nagai Y."/>
            <person name="Toyoda A."/>
            <person name="Suzuki Y."/>
            <person name="Arimoto A."/>
            <person name="Ishii H."/>
            <person name="Satoh N."/>
            <person name="Nishiyama T."/>
            <person name="Hasebe M."/>
            <person name="Maruyama T."/>
            <person name="Minagawa J."/>
            <person name="Obokata J."/>
            <person name="Shigenobu S."/>
        </authorList>
    </citation>
    <scope>NUCLEOTIDE SEQUENCE [LARGE SCALE GENOMIC DNA]</scope>
</reference>
<feature type="short sequence motif" description="Histidine triad motif" evidence="2 3">
    <location>
        <begin position="105"/>
        <end position="109"/>
    </location>
</feature>
<evidence type="ECO:0000259" key="4">
    <source>
        <dbReference type="PROSITE" id="PS51084"/>
    </source>
</evidence>
<dbReference type="InterPro" id="IPR036265">
    <property type="entry name" value="HIT-like_sf"/>
</dbReference>
<dbReference type="Proteomes" id="UP000762676">
    <property type="component" value="Unassembled WGS sequence"/>
</dbReference>
<sequence>MAAEGQTSPPDTIFGKIIRKEIPCDLLHEDEQCIAFNDINRQAPVHFLVIPKKPIVKLSDAEDCDEQLLGHLLIVARKVAKETGLDKGYRIVINDSDQGGQTVFHIHVHVLGGRNMKWPPG</sequence>
<dbReference type="PRINTS" id="PR00332">
    <property type="entry name" value="HISTRIAD"/>
</dbReference>
<evidence type="ECO:0000256" key="3">
    <source>
        <dbReference type="PROSITE-ProRule" id="PRU00464"/>
    </source>
</evidence>
<dbReference type="PROSITE" id="PS51084">
    <property type="entry name" value="HIT_2"/>
    <property type="match status" value="1"/>
</dbReference>
<dbReference type="PROSITE" id="PS00892">
    <property type="entry name" value="HIT_1"/>
    <property type="match status" value="1"/>
</dbReference>
<dbReference type="GO" id="GO:0003824">
    <property type="term" value="F:catalytic activity"/>
    <property type="evidence" value="ECO:0007669"/>
    <property type="project" value="InterPro"/>
</dbReference>
<dbReference type="SUPFAM" id="SSF54197">
    <property type="entry name" value="HIT-like"/>
    <property type="match status" value="1"/>
</dbReference>
<protein>
    <submittedName>
        <fullName evidence="5">Histidine triad nucleotide-binding protein 1</fullName>
    </submittedName>
</protein>
<dbReference type="FunFam" id="3.30.428.10:FF:000005">
    <property type="entry name" value="Histidine triad nucleotide-binding protein 1"/>
    <property type="match status" value="1"/>
</dbReference>
<feature type="domain" description="HIT" evidence="4">
    <location>
        <begin position="13"/>
        <end position="121"/>
    </location>
</feature>
<proteinExistence type="predicted"/>
<comment type="caution">
    <text evidence="5">The sequence shown here is derived from an EMBL/GenBank/DDBJ whole genome shotgun (WGS) entry which is preliminary data.</text>
</comment>
<dbReference type="Gene3D" id="3.30.428.10">
    <property type="entry name" value="HIT-like"/>
    <property type="match status" value="1"/>
</dbReference>
<dbReference type="EMBL" id="BMAT01008774">
    <property type="protein sequence ID" value="GFR92423.1"/>
    <property type="molecule type" value="Genomic_DNA"/>
</dbReference>
<evidence type="ECO:0000256" key="1">
    <source>
        <dbReference type="PIRSR" id="PIRSR601310-1"/>
    </source>
</evidence>
<accession>A0AAV4H2K3</accession>
<dbReference type="AlphaFoldDB" id="A0AAV4H2K3"/>
<gene>
    <name evidence="5" type="ORF">ElyMa_004352500</name>
</gene>
<dbReference type="CDD" id="cd01276">
    <property type="entry name" value="PKCI_related"/>
    <property type="match status" value="1"/>
</dbReference>
<evidence type="ECO:0000313" key="5">
    <source>
        <dbReference type="EMBL" id="GFR92423.1"/>
    </source>
</evidence>
<dbReference type="PANTHER" id="PTHR23089">
    <property type="entry name" value="HISTIDINE TRIAD HIT PROTEIN"/>
    <property type="match status" value="1"/>
</dbReference>
<dbReference type="InterPro" id="IPR019808">
    <property type="entry name" value="Histidine_triad_CS"/>
</dbReference>
<dbReference type="InterPro" id="IPR001310">
    <property type="entry name" value="Histidine_triad_HIT"/>
</dbReference>